<name>T1FHP3_HELRO</name>
<dbReference type="Proteomes" id="UP000015101">
    <property type="component" value="Unassembled WGS sequence"/>
</dbReference>
<dbReference type="EMBL" id="AMQM01007957">
    <property type="status" value="NOT_ANNOTATED_CDS"/>
    <property type="molecule type" value="Genomic_DNA"/>
</dbReference>
<dbReference type="KEGG" id="hro:HELRODRAFT_182066"/>
<evidence type="ECO:0000313" key="5">
    <source>
        <dbReference type="EMBL" id="ESN91885.1"/>
    </source>
</evidence>
<evidence type="ECO:0000256" key="1">
    <source>
        <dbReference type="ARBA" id="ARBA00022729"/>
    </source>
</evidence>
<evidence type="ECO:0000256" key="2">
    <source>
        <dbReference type="ARBA" id="ARBA00023180"/>
    </source>
</evidence>
<dbReference type="GeneID" id="20208342"/>
<keyword evidence="1 4" id="KW-0732">Signal</keyword>
<reference evidence="6" key="3">
    <citation type="submission" date="2015-06" db="UniProtKB">
        <authorList>
            <consortium name="EnsemblMetazoa"/>
        </authorList>
    </citation>
    <scope>IDENTIFICATION</scope>
</reference>
<evidence type="ECO:0000256" key="3">
    <source>
        <dbReference type="SAM" id="MobiDB-lite"/>
    </source>
</evidence>
<dbReference type="Pfam" id="PF17064">
    <property type="entry name" value="QVR"/>
    <property type="match status" value="1"/>
</dbReference>
<feature type="compositionally biased region" description="Polar residues" evidence="3">
    <location>
        <begin position="144"/>
        <end position="201"/>
    </location>
</feature>
<dbReference type="PANTHER" id="PTHR33562">
    <property type="entry name" value="ATILLA, ISOFORM B-RELATED-RELATED"/>
    <property type="match status" value="1"/>
</dbReference>
<dbReference type="EnsemblMetazoa" id="HelroT182066">
    <property type="protein sequence ID" value="HelroP182066"/>
    <property type="gene ID" value="HelroG182066"/>
</dbReference>
<evidence type="ECO:0000313" key="7">
    <source>
        <dbReference type="Proteomes" id="UP000015101"/>
    </source>
</evidence>
<dbReference type="InterPro" id="IPR031424">
    <property type="entry name" value="QVR-like"/>
</dbReference>
<sequence length="201" mass="22228">MKSKYSLTISPANVSVTLTLMMILTLSTLAKQVGAFKCHVCSTDAGTNCNDFSTVDGTMTDCETEDSCLVVLDSTDQKVLTKNCTERKLTKSENFCQSQDQSNIMHCYCSGDFCNSKNYEDMKIPLNLILPANKLPTSILPHPTKTSSTHNNYTQTSSTHNNYTQTSSTHNNYTQTSSTHNNYTQTSSTHNNYAQTSSTHN</sequence>
<dbReference type="HOGENOM" id="CLU_1361767_0_0_1"/>
<dbReference type="GO" id="GO:0030431">
    <property type="term" value="P:sleep"/>
    <property type="evidence" value="ECO:0007669"/>
    <property type="project" value="InterPro"/>
</dbReference>
<dbReference type="GO" id="GO:0032222">
    <property type="term" value="P:regulation of synaptic transmission, cholinergic"/>
    <property type="evidence" value="ECO:0007669"/>
    <property type="project" value="InterPro"/>
</dbReference>
<dbReference type="EMBL" id="KB097694">
    <property type="protein sequence ID" value="ESN91885.1"/>
    <property type="molecule type" value="Genomic_DNA"/>
</dbReference>
<dbReference type="AlphaFoldDB" id="T1FHP3"/>
<keyword evidence="7" id="KW-1185">Reference proteome</keyword>
<reference evidence="5 7" key="2">
    <citation type="journal article" date="2013" name="Nature">
        <title>Insights into bilaterian evolution from three spiralian genomes.</title>
        <authorList>
            <person name="Simakov O."/>
            <person name="Marletaz F."/>
            <person name="Cho S.J."/>
            <person name="Edsinger-Gonzales E."/>
            <person name="Havlak P."/>
            <person name="Hellsten U."/>
            <person name="Kuo D.H."/>
            <person name="Larsson T."/>
            <person name="Lv J."/>
            <person name="Arendt D."/>
            <person name="Savage R."/>
            <person name="Osoegawa K."/>
            <person name="de Jong P."/>
            <person name="Grimwood J."/>
            <person name="Chapman J.A."/>
            <person name="Shapiro H."/>
            <person name="Aerts A."/>
            <person name="Otillar R.P."/>
            <person name="Terry A.Y."/>
            <person name="Boore J.L."/>
            <person name="Grigoriev I.V."/>
            <person name="Lindberg D.R."/>
            <person name="Seaver E.C."/>
            <person name="Weisblat D.A."/>
            <person name="Putnam N.H."/>
            <person name="Rokhsar D.S."/>
        </authorList>
    </citation>
    <scope>NUCLEOTIDE SEQUENCE</scope>
</reference>
<reference evidence="7" key="1">
    <citation type="submission" date="2012-12" db="EMBL/GenBank/DDBJ databases">
        <authorList>
            <person name="Hellsten U."/>
            <person name="Grimwood J."/>
            <person name="Chapman J.A."/>
            <person name="Shapiro H."/>
            <person name="Aerts A."/>
            <person name="Otillar R.P."/>
            <person name="Terry A.Y."/>
            <person name="Boore J.L."/>
            <person name="Simakov O."/>
            <person name="Marletaz F."/>
            <person name="Cho S.-J."/>
            <person name="Edsinger-Gonzales E."/>
            <person name="Havlak P."/>
            <person name="Kuo D.-H."/>
            <person name="Larsson T."/>
            <person name="Lv J."/>
            <person name="Arendt D."/>
            <person name="Savage R."/>
            <person name="Osoegawa K."/>
            <person name="de Jong P."/>
            <person name="Lindberg D.R."/>
            <person name="Seaver E.C."/>
            <person name="Weisblat D.A."/>
            <person name="Putnam N.H."/>
            <person name="Grigoriev I.V."/>
            <person name="Rokhsar D.S."/>
        </authorList>
    </citation>
    <scope>NUCLEOTIDE SEQUENCE</scope>
</reference>
<keyword evidence="2" id="KW-0325">Glycoprotein</keyword>
<proteinExistence type="predicted"/>
<organism evidence="6 7">
    <name type="scientific">Helobdella robusta</name>
    <name type="common">Californian leech</name>
    <dbReference type="NCBI Taxonomy" id="6412"/>
    <lineage>
        <taxon>Eukaryota</taxon>
        <taxon>Metazoa</taxon>
        <taxon>Spiralia</taxon>
        <taxon>Lophotrochozoa</taxon>
        <taxon>Annelida</taxon>
        <taxon>Clitellata</taxon>
        <taxon>Hirudinea</taxon>
        <taxon>Rhynchobdellida</taxon>
        <taxon>Glossiphoniidae</taxon>
        <taxon>Helobdella</taxon>
    </lineage>
</organism>
<dbReference type="CTD" id="20208342"/>
<evidence type="ECO:0008006" key="8">
    <source>
        <dbReference type="Google" id="ProtNLM"/>
    </source>
</evidence>
<feature type="region of interest" description="Disordered" evidence="3">
    <location>
        <begin position="140"/>
        <end position="201"/>
    </location>
</feature>
<evidence type="ECO:0000313" key="6">
    <source>
        <dbReference type="EnsemblMetazoa" id="HelroP182066"/>
    </source>
</evidence>
<gene>
    <name evidence="6" type="primary">20208342</name>
    <name evidence="5" type="ORF">HELRODRAFT_182066</name>
</gene>
<feature type="signal peptide" evidence="4">
    <location>
        <begin position="1"/>
        <end position="35"/>
    </location>
</feature>
<dbReference type="RefSeq" id="XP_009030067.1">
    <property type="nucleotide sequence ID" value="XM_009031819.1"/>
</dbReference>
<accession>T1FHP3</accession>
<feature type="chain" id="PRO_5010980680" description="Protein quiver" evidence="4">
    <location>
        <begin position="36"/>
        <end position="201"/>
    </location>
</feature>
<dbReference type="InterPro" id="IPR050975">
    <property type="entry name" value="Sleep_regulator"/>
</dbReference>
<dbReference type="InParanoid" id="T1FHP3"/>
<evidence type="ECO:0000256" key="4">
    <source>
        <dbReference type="SAM" id="SignalP"/>
    </source>
</evidence>
<protein>
    <recommendedName>
        <fullName evidence="8">Protein quiver</fullName>
    </recommendedName>
</protein>